<reference evidence="19 20" key="1">
    <citation type="journal article" name="Sci. Rep.">
        <title>Telomere-to-telomere assembled and centromere annotated genomes of the two main subspecies of the button mushroom Agaricus bisporus reveal especially polymorphic chromosome ends.</title>
        <authorList>
            <person name="Sonnenberg A.S.M."/>
            <person name="Sedaghat-Telgerd N."/>
            <person name="Lavrijssen B."/>
            <person name="Ohm R.A."/>
            <person name="Hendrickx P.M."/>
            <person name="Scholtmeijer K."/>
            <person name="Baars J.J.P."/>
            <person name="van Peer A."/>
        </authorList>
    </citation>
    <scope>NUCLEOTIDE SEQUENCE [LARGE SCALE GENOMIC DNA]</scope>
    <source>
        <strain evidence="19 20">H119_p4</strain>
    </source>
</reference>
<dbReference type="Proteomes" id="UP000629468">
    <property type="component" value="Unassembled WGS sequence"/>
</dbReference>
<feature type="region of interest" description="Disordered" evidence="17">
    <location>
        <begin position="216"/>
        <end position="264"/>
    </location>
</feature>
<evidence type="ECO:0000256" key="10">
    <source>
        <dbReference type="ARBA" id="ARBA00022853"/>
    </source>
</evidence>
<dbReference type="Pfam" id="PF26095">
    <property type="entry name" value="CC_Bre1"/>
    <property type="match status" value="1"/>
</dbReference>
<dbReference type="Pfam" id="PF00097">
    <property type="entry name" value="zf-C3HC4"/>
    <property type="match status" value="1"/>
</dbReference>
<feature type="coiled-coil region" evidence="16">
    <location>
        <begin position="526"/>
        <end position="556"/>
    </location>
</feature>
<comment type="catalytic activity">
    <reaction evidence="1 15">
        <text>S-ubiquitinyl-[E2 ubiquitin-conjugating enzyme]-L-cysteine + [acceptor protein]-L-lysine = [E2 ubiquitin-conjugating enzyme]-L-cysteine + N(6)-ubiquitinyl-[acceptor protein]-L-lysine.</text>
        <dbReference type="EC" id="2.3.2.27"/>
    </reaction>
</comment>
<evidence type="ECO:0000256" key="7">
    <source>
        <dbReference type="ARBA" id="ARBA00022771"/>
    </source>
</evidence>
<dbReference type="GO" id="GO:0005634">
    <property type="term" value="C:nucleus"/>
    <property type="evidence" value="ECO:0007669"/>
    <property type="project" value="UniProtKB-SubCell"/>
</dbReference>
<dbReference type="EMBL" id="JABXXO010000003">
    <property type="protein sequence ID" value="KAF7782310.1"/>
    <property type="molecule type" value="Genomic_DNA"/>
</dbReference>
<evidence type="ECO:0000256" key="15">
    <source>
        <dbReference type="RuleBase" id="RU365038"/>
    </source>
</evidence>
<keyword evidence="12 15" id="KW-0539">Nucleus</keyword>
<comment type="similarity">
    <text evidence="4 15">Belongs to the BRE1 family.</text>
</comment>
<evidence type="ECO:0000256" key="16">
    <source>
        <dbReference type="SAM" id="Coils"/>
    </source>
</evidence>
<evidence type="ECO:0000259" key="18">
    <source>
        <dbReference type="PROSITE" id="PS50089"/>
    </source>
</evidence>
<dbReference type="Gene3D" id="3.30.40.10">
    <property type="entry name" value="Zinc/RING finger domain, C3HC4 (zinc finger)"/>
    <property type="match status" value="1"/>
</dbReference>
<keyword evidence="9 15" id="KW-0862">Zinc</keyword>
<dbReference type="InterPro" id="IPR001841">
    <property type="entry name" value="Znf_RING"/>
</dbReference>
<dbReference type="InterPro" id="IPR013083">
    <property type="entry name" value="Znf_RING/FYVE/PHD"/>
</dbReference>
<dbReference type="GO" id="GO:0006325">
    <property type="term" value="P:chromatin organization"/>
    <property type="evidence" value="ECO:0007669"/>
    <property type="project" value="UniProtKB-KW"/>
</dbReference>
<keyword evidence="6 15" id="KW-0479">Metal-binding</keyword>
<feature type="coiled-coil region" evidence="16">
    <location>
        <begin position="269"/>
        <end position="296"/>
    </location>
</feature>
<dbReference type="PROSITE" id="PS50089">
    <property type="entry name" value="ZF_RING_2"/>
    <property type="match status" value="1"/>
</dbReference>
<sequence length="803" mass="92564">MYLDSRKRPHIDEEDDTPSNKKRATASSNGTPQSNGVADDEPSLDNLELFRKEAIFRRMRHYSRENERSQARIAELEHRKNTCEAGYAAIVACWSQLIETIRLLVKPEDLPQVNLNTEDLFDLARHLPEQSSQDLIAALEDKANASRILVGSFVRLGEQSPSRLFNNNNYLEAQRNATTVAALRSEVAHLNSQLQETRSERESYYKKLVHAENRYERAHSKTVQALEARKAKSAQRDGTEELQQKPSSPSHSPTPSPAPVNGVHDTHDTMVLEQQIKHRENKIIELERQVASVHDQCIALKTEIRLKESGENVFESNAYKEVVTFALKLDADVGEKYKQVMVLEEEVARLTANMERHDEELLAGTSKQLQELQTMLQKRDADNARLREQRDQQNAELVERRHRDSVKTSSSEQLKFLADSRAERISQLELEIGRCKAHLAAHTGDKQLLLTFLLGDDHAKERYQILQEQLKQAEYRTTALEQTIASYGEDTEKHAEYQAVSYQKILELTEELKTYRALVGSSSPELSDLMRALREKEEEVEKLRLLELQRGEAEKSLYSELEKLSSAWEALDRQVKSKVFDLSAMEERLSKNAMDKAKAENKFYAAMRDKEAMEIEKKSFMRMLEKQGKAVEKLVDTEGSLQAQINLLEKEIATQKKIIESTKETYRVQEKTIAELYSRVEVERYRTEHLKNAYKDSQQEQEGKRAELRQLEDELIRSKRDLERHTTRLKETGTTAESSEAENLKSILKCSTCRINFRSTVITKCMHTFCKDCVDKRIQTRQRKCPACNVSFAQSEVQQIWFQ</sequence>
<keyword evidence="5 15" id="KW-0808">Transferase</keyword>
<evidence type="ECO:0000256" key="2">
    <source>
        <dbReference type="ARBA" id="ARBA00004123"/>
    </source>
</evidence>
<dbReference type="GO" id="GO:0016567">
    <property type="term" value="P:protein ubiquitination"/>
    <property type="evidence" value="ECO:0007669"/>
    <property type="project" value="UniProtKB-UniRule"/>
</dbReference>
<feature type="coiled-coil region" evidence="16">
    <location>
        <begin position="694"/>
        <end position="728"/>
    </location>
</feature>
<keyword evidence="10 15" id="KW-0156">Chromatin regulator</keyword>
<protein>
    <recommendedName>
        <fullName evidence="15">E3 ubiquitin protein ligase</fullName>
        <ecNumber evidence="15">2.3.2.27</ecNumber>
    </recommendedName>
</protein>
<comment type="function">
    <text evidence="13">E3 ubiquitin-protein ligase that mediates monoubiquitination of histone H2B to form H2BK123ub1. H2BK123ub1 gives a specific tag for epigenetic transcriptional activation and is also a prerequisite for H3K4me and H3K79me formation.</text>
</comment>
<name>A0A8H7KJN3_AGABI</name>
<dbReference type="PROSITE" id="PS00518">
    <property type="entry name" value="ZF_RING_1"/>
    <property type="match status" value="1"/>
</dbReference>
<dbReference type="PANTHER" id="PTHR23163">
    <property type="entry name" value="RING FINGER PROTEIN-RELATED"/>
    <property type="match status" value="1"/>
</dbReference>
<dbReference type="InterPro" id="IPR058643">
    <property type="entry name" value="BRE1-like_CC"/>
</dbReference>
<feature type="compositionally biased region" description="Polar residues" evidence="17">
    <location>
        <begin position="25"/>
        <end position="36"/>
    </location>
</feature>
<dbReference type="PANTHER" id="PTHR23163:SF0">
    <property type="entry name" value="E3 UBIQUITIN-PROTEIN LIGASE BRE1"/>
    <property type="match status" value="1"/>
</dbReference>
<feature type="coiled-coil region" evidence="16">
    <location>
        <begin position="456"/>
        <end position="483"/>
    </location>
</feature>
<feature type="region of interest" description="Disordered" evidence="17">
    <location>
        <begin position="384"/>
        <end position="406"/>
    </location>
</feature>
<keyword evidence="7 14" id="KW-0863">Zinc-finger</keyword>
<feature type="region of interest" description="Disordered" evidence="17">
    <location>
        <begin position="1"/>
        <end position="43"/>
    </location>
</feature>
<evidence type="ECO:0000256" key="14">
    <source>
        <dbReference type="PROSITE-ProRule" id="PRU00175"/>
    </source>
</evidence>
<feature type="coiled-coil region" evidence="16">
    <location>
        <begin position="180"/>
        <end position="214"/>
    </location>
</feature>
<dbReference type="Pfam" id="PF08647">
    <property type="entry name" value="BRE1"/>
    <property type="match status" value="1"/>
</dbReference>
<evidence type="ECO:0000256" key="12">
    <source>
        <dbReference type="ARBA" id="ARBA00023242"/>
    </source>
</evidence>
<dbReference type="GO" id="GO:0061630">
    <property type="term" value="F:ubiquitin protein ligase activity"/>
    <property type="evidence" value="ECO:0007669"/>
    <property type="project" value="UniProtKB-EC"/>
</dbReference>
<dbReference type="EC" id="2.3.2.27" evidence="15"/>
<evidence type="ECO:0000256" key="11">
    <source>
        <dbReference type="ARBA" id="ARBA00023054"/>
    </source>
</evidence>
<dbReference type="InterPro" id="IPR017907">
    <property type="entry name" value="Znf_RING_CS"/>
</dbReference>
<feature type="coiled-coil region" evidence="16">
    <location>
        <begin position="631"/>
        <end position="665"/>
    </location>
</feature>
<gene>
    <name evidence="19" type="ORF">Agabi119p4_1686</name>
</gene>
<evidence type="ECO:0000256" key="5">
    <source>
        <dbReference type="ARBA" id="ARBA00022679"/>
    </source>
</evidence>
<dbReference type="GO" id="GO:0033503">
    <property type="term" value="C:HULC complex"/>
    <property type="evidence" value="ECO:0007669"/>
    <property type="project" value="TreeGrafter"/>
</dbReference>
<evidence type="ECO:0000256" key="13">
    <source>
        <dbReference type="ARBA" id="ARBA00059679"/>
    </source>
</evidence>
<dbReference type="GO" id="GO:0008270">
    <property type="term" value="F:zinc ion binding"/>
    <property type="evidence" value="ECO:0007669"/>
    <property type="project" value="UniProtKB-KW"/>
</dbReference>
<dbReference type="SUPFAM" id="SSF57850">
    <property type="entry name" value="RING/U-box"/>
    <property type="match status" value="1"/>
</dbReference>
<evidence type="ECO:0000256" key="9">
    <source>
        <dbReference type="ARBA" id="ARBA00022833"/>
    </source>
</evidence>
<dbReference type="CDD" id="cd16499">
    <property type="entry name" value="RING-HC_Bre1-like"/>
    <property type="match status" value="1"/>
</dbReference>
<evidence type="ECO:0000256" key="17">
    <source>
        <dbReference type="SAM" id="MobiDB-lite"/>
    </source>
</evidence>
<accession>A0A8H7KJN3</accession>
<evidence type="ECO:0000256" key="4">
    <source>
        <dbReference type="ARBA" id="ARBA00005555"/>
    </source>
</evidence>
<organism evidence="19 20">
    <name type="scientific">Agaricus bisporus var. burnettii</name>
    <dbReference type="NCBI Taxonomy" id="192524"/>
    <lineage>
        <taxon>Eukaryota</taxon>
        <taxon>Fungi</taxon>
        <taxon>Dikarya</taxon>
        <taxon>Basidiomycota</taxon>
        <taxon>Agaricomycotina</taxon>
        <taxon>Agaricomycetes</taxon>
        <taxon>Agaricomycetidae</taxon>
        <taxon>Agaricales</taxon>
        <taxon>Agaricineae</taxon>
        <taxon>Agaricaceae</taxon>
        <taxon>Agaricus</taxon>
    </lineage>
</organism>
<dbReference type="SMART" id="SM00184">
    <property type="entry name" value="RING"/>
    <property type="match status" value="1"/>
</dbReference>
<comment type="pathway">
    <text evidence="3 15">Protein modification; protein ubiquitination.</text>
</comment>
<evidence type="ECO:0000256" key="8">
    <source>
        <dbReference type="ARBA" id="ARBA00022786"/>
    </source>
</evidence>
<evidence type="ECO:0000256" key="1">
    <source>
        <dbReference type="ARBA" id="ARBA00000900"/>
    </source>
</evidence>
<comment type="subcellular location">
    <subcellularLocation>
        <location evidence="2 15">Nucleus</location>
    </subcellularLocation>
</comment>
<dbReference type="AlphaFoldDB" id="A0A8H7KJN3"/>
<evidence type="ECO:0000256" key="3">
    <source>
        <dbReference type="ARBA" id="ARBA00004906"/>
    </source>
</evidence>
<evidence type="ECO:0000313" key="19">
    <source>
        <dbReference type="EMBL" id="KAF7782310.1"/>
    </source>
</evidence>
<dbReference type="InterPro" id="IPR013956">
    <property type="entry name" value="E3_ubiquit_lig_Bre1"/>
</dbReference>
<evidence type="ECO:0000256" key="6">
    <source>
        <dbReference type="ARBA" id="ARBA00022723"/>
    </source>
</evidence>
<proteinExistence type="inferred from homology"/>
<dbReference type="InterPro" id="IPR018957">
    <property type="entry name" value="Znf_C3HC4_RING-type"/>
</dbReference>
<evidence type="ECO:0000313" key="20">
    <source>
        <dbReference type="Proteomes" id="UP000629468"/>
    </source>
</evidence>
<comment type="caution">
    <text evidence="19">The sequence shown here is derived from an EMBL/GenBank/DDBJ whole genome shotgun (WGS) entry which is preliminary data.</text>
</comment>
<feature type="compositionally biased region" description="Basic and acidic residues" evidence="17">
    <location>
        <begin position="227"/>
        <end position="243"/>
    </location>
</feature>
<dbReference type="UniPathway" id="UPA00143"/>
<feature type="domain" description="RING-type" evidence="18">
    <location>
        <begin position="750"/>
        <end position="789"/>
    </location>
</feature>
<keyword evidence="11 15" id="KW-0175">Coiled coil</keyword>
<keyword evidence="8 15" id="KW-0833">Ubl conjugation pathway</keyword>